<dbReference type="SUPFAM" id="SSF101353">
    <property type="entry name" value="Putative anticodon-binding domain of alanyl-tRNA synthetase (AlaRS)"/>
    <property type="match status" value="1"/>
</dbReference>
<dbReference type="PROSITE" id="PS50860">
    <property type="entry name" value="AA_TRNA_LIGASE_II_ALA"/>
    <property type="match status" value="1"/>
</dbReference>
<sequence length="612" mass="68972">MQANEIRTRFIKFFGMRGHREIPKAPLVPPNDPTTLFTSSGMQQLVPFLKGEPHPMGRRLMDSQPCFRSEDIDEVGDNRHITFFEMLGNWSLGDYFKKEQLPWFFEFLTEEIGLKPERLYVTVFEGDAVVPKDEESVTVWKKVLKTNAPARKGADGFEPTIKIYTYGADKNWWSRSGIPANMPPGEIGGPDSEVFYDFQTSHDPKFGRVCHLNCNCGRFVEIGNSVFMQYEKQADDSFKPLPQKNVDFGGGLERIASASQNQPDIFNIDIFTEARKTLEKVVVVSSPESIRAVRIILDHLRAAMFMVSDGFEPANKLQGYVLRRLIRRAALHSKIADIDLDNSINLVIDKLCGSYITVDPNLGENQGRILETIRIEITKFEKTLSQGMKKVLSKVGGGTITGTELFDLYQTYGYPPELVKELAAQKRVMVDGKGFEEAKRQHQETSRTATKGLFKGGLADKSDETVKLHTATHLLHKALREILGNHVRQEGSNITAERLRFDFSHPRKLSGEEIAKVETVVNQKIKEDLPVHRTVEEKDKALKSGALAFFKENYPAMVSVYTIGKDPAKEWFSKEFCGGPHVKSTGGIGGIRIIKEQPVQSGIRRIYAELHS</sequence>
<evidence type="ECO:0000256" key="2">
    <source>
        <dbReference type="ARBA" id="ARBA00013168"/>
    </source>
</evidence>
<dbReference type="Gene3D" id="3.30.980.10">
    <property type="entry name" value="Threonyl-trna Synthetase, Chain A, domain 2"/>
    <property type="match status" value="1"/>
</dbReference>
<evidence type="ECO:0000256" key="7">
    <source>
        <dbReference type="ARBA" id="ARBA00022884"/>
    </source>
</evidence>
<dbReference type="GO" id="GO:0005737">
    <property type="term" value="C:cytoplasm"/>
    <property type="evidence" value="ECO:0007669"/>
    <property type="project" value="InterPro"/>
</dbReference>
<reference evidence="11 12" key="1">
    <citation type="journal article" date="2016" name="Nat. Commun.">
        <title>Thousands of microbial genomes shed light on interconnected biogeochemical processes in an aquifer system.</title>
        <authorList>
            <person name="Anantharaman K."/>
            <person name="Brown C.T."/>
            <person name="Hug L.A."/>
            <person name="Sharon I."/>
            <person name="Castelle C.J."/>
            <person name="Probst A.J."/>
            <person name="Thomas B.C."/>
            <person name="Singh A."/>
            <person name="Wilkins M.J."/>
            <person name="Karaoz U."/>
            <person name="Brodie E.L."/>
            <person name="Williams K.H."/>
            <person name="Hubbard S.S."/>
            <person name="Banfield J.F."/>
        </authorList>
    </citation>
    <scope>NUCLEOTIDE SEQUENCE [LARGE SCALE GENOMIC DNA]</scope>
</reference>
<dbReference type="Pfam" id="PF07973">
    <property type="entry name" value="tRNA_SAD"/>
    <property type="match status" value="1"/>
</dbReference>
<dbReference type="InterPro" id="IPR012947">
    <property type="entry name" value="tRNA_SAD"/>
</dbReference>
<comment type="similarity">
    <text evidence="1">Belongs to the class-II aminoacyl-tRNA synthetase family.</text>
</comment>
<evidence type="ECO:0000313" key="12">
    <source>
        <dbReference type="Proteomes" id="UP000179233"/>
    </source>
</evidence>
<dbReference type="EMBL" id="MHCJ01000003">
    <property type="protein sequence ID" value="OGY18862.1"/>
    <property type="molecule type" value="Genomic_DNA"/>
</dbReference>
<dbReference type="PANTHER" id="PTHR11777:SF9">
    <property type="entry name" value="ALANINE--TRNA LIGASE, CYTOPLASMIC"/>
    <property type="match status" value="1"/>
</dbReference>
<dbReference type="Gene3D" id="3.30.54.20">
    <property type="match status" value="1"/>
</dbReference>
<dbReference type="SUPFAM" id="SSF55681">
    <property type="entry name" value="Class II aaRS and biotin synthetases"/>
    <property type="match status" value="1"/>
</dbReference>
<evidence type="ECO:0000259" key="10">
    <source>
        <dbReference type="PROSITE" id="PS50860"/>
    </source>
</evidence>
<dbReference type="InterPro" id="IPR018162">
    <property type="entry name" value="Ala-tRNA-ligase_IIc_anticod-bd"/>
</dbReference>
<dbReference type="InterPro" id="IPR018164">
    <property type="entry name" value="Ala-tRNA-synth_IIc_N"/>
</dbReference>
<evidence type="ECO:0000256" key="9">
    <source>
        <dbReference type="ARBA" id="ARBA00023146"/>
    </source>
</evidence>
<dbReference type="GO" id="GO:0005524">
    <property type="term" value="F:ATP binding"/>
    <property type="evidence" value="ECO:0007669"/>
    <property type="project" value="UniProtKB-KW"/>
</dbReference>
<evidence type="ECO:0000256" key="4">
    <source>
        <dbReference type="ARBA" id="ARBA00022598"/>
    </source>
</evidence>
<dbReference type="FunFam" id="3.30.980.10:FF:000004">
    <property type="entry name" value="Alanine--tRNA ligase, cytoplasmic"/>
    <property type="match status" value="1"/>
</dbReference>
<dbReference type="GO" id="GO:0004813">
    <property type="term" value="F:alanine-tRNA ligase activity"/>
    <property type="evidence" value="ECO:0007669"/>
    <property type="project" value="UniProtKB-EC"/>
</dbReference>
<keyword evidence="4" id="KW-0436">Ligase</keyword>
<dbReference type="GO" id="GO:0002161">
    <property type="term" value="F:aminoacyl-tRNA deacylase activity"/>
    <property type="evidence" value="ECO:0007669"/>
    <property type="project" value="TreeGrafter"/>
</dbReference>
<name>A0A1G1VU08_9BACT</name>
<dbReference type="InterPro" id="IPR045864">
    <property type="entry name" value="aa-tRNA-synth_II/BPL/LPL"/>
</dbReference>
<protein>
    <recommendedName>
        <fullName evidence="2">alanine--tRNA ligase</fullName>
        <ecNumber evidence="2">6.1.1.7</ecNumber>
    </recommendedName>
</protein>
<dbReference type="GO" id="GO:0000049">
    <property type="term" value="F:tRNA binding"/>
    <property type="evidence" value="ECO:0007669"/>
    <property type="project" value="UniProtKB-KW"/>
</dbReference>
<dbReference type="GO" id="GO:0006419">
    <property type="term" value="P:alanyl-tRNA aminoacylation"/>
    <property type="evidence" value="ECO:0007669"/>
    <property type="project" value="InterPro"/>
</dbReference>
<gene>
    <name evidence="11" type="ORF">A2786_05230</name>
</gene>
<dbReference type="SMART" id="SM00863">
    <property type="entry name" value="tRNA_SAD"/>
    <property type="match status" value="1"/>
</dbReference>
<dbReference type="SUPFAM" id="SSF55186">
    <property type="entry name" value="ThrRS/AlaRS common domain"/>
    <property type="match status" value="1"/>
</dbReference>
<keyword evidence="5" id="KW-0547">Nucleotide-binding</keyword>
<evidence type="ECO:0000256" key="3">
    <source>
        <dbReference type="ARBA" id="ARBA00022555"/>
    </source>
</evidence>
<dbReference type="EC" id="6.1.1.7" evidence="2"/>
<evidence type="ECO:0000256" key="8">
    <source>
        <dbReference type="ARBA" id="ARBA00022917"/>
    </source>
</evidence>
<keyword evidence="9" id="KW-0030">Aminoacyl-tRNA synthetase</keyword>
<evidence type="ECO:0000256" key="6">
    <source>
        <dbReference type="ARBA" id="ARBA00022840"/>
    </source>
</evidence>
<evidence type="ECO:0000256" key="1">
    <source>
        <dbReference type="ARBA" id="ARBA00008226"/>
    </source>
</evidence>
<dbReference type="Gene3D" id="3.30.930.10">
    <property type="entry name" value="Bira Bifunctional Protein, Domain 2"/>
    <property type="match status" value="1"/>
</dbReference>
<evidence type="ECO:0000256" key="5">
    <source>
        <dbReference type="ARBA" id="ARBA00022741"/>
    </source>
</evidence>
<feature type="domain" description="Alanyl-transfer RNA synthetases family profile" evidence="10">
    <location>
        <begin position="1"/>
        <end position="612"/>
    </location>
</feature>
<dbReference type="InterPro" id="IPR018165">
    <property type="entry name" value="Ala-tRNA-synth_IIc_core"/>
</dbReference>
<dbReference type="PRINTS" id="PR00980">
    <property type="entry name" value="TRNASYNTHALA"/>
</dbReference>
<evidence type="ECO:0000313" key="11">
    <source>
        <dbReference type="EMBL" id="OGY18862.1"/>
    </source>
</evidence>
<organism evidence="11 12">
    <name type="scientific">Candidatus Chisholmbacteria bacterium RIFCSPHIGHO2_01_FULL_52_32</name>
    <dbReference type="NCBI Taxonomy" id="1797591"/>
    <lineage>
        <taxon>Bacteria</taxon>
        <taxon>Candidatus Chisholmiibacteriota</taxon>
    </lineage>
</organism>
<proteinExistence type="inferred from homology"/>
<keyword evidence="3" id="KW-0820">tRNA-binding</keyword>
<keyword evidence="8" id="KW-0648">Protein biosynthesis</keyword>
<dbReference type="InterPro" id="IPR018163">
    <property type="entry name" value="Thr/Ala-tRNA-synth_IIc_edit"/>
</dbReference>
<accession>A0A1G1VU08</accession>
<dbReference type="AlphaFoldDB" id="A0A1G1VU08"/>
<keyword evidence="7" id="KW-0694">RNA-binding</keyword>
<comment type="caution">
    <text evidence="11">The sequence shown here is derived from an EMBL/GenBank/DDBJ whole genome shotgun (WGS) entry which is preliminary data.</text>
</comment>
<dbReference type="InterPro" id="IPR002318">
    <property type="entry name" value="Ala-tRNA-lgiase_IIc"/>
</dbReference>
<dbReference type="CDD" id="cd00673">
    <property type="entry name" value="AlaRS_core"/>
    <property type="match status" value="1"/>
</dbReference>
<dbReference type="Pfam" id="PF01411">
    <property type="entry name" value="tRNA-synt_2c"/>
    <property type="match status" value="1"/>
</dbReference>
<dbReference type="Proteomes" id="UP000179233">
    <property type="component" value="Unassembled WGS sequence"/>
</dbReference>
<keyword evidence="6" id="KW-0067">ATP-binding</keyword>
<dbReference type="NCBIfam" id="NF002436">
    <property type="entry name" value="PRK01584.1"/>
    <property type="match status" value="1"/>
</dbReference>
<dbReference type="PANTHER" id="PTHR11777">
    <property type="entry name" value="ALANYL-TRNA SYNTHETASE"/>
    <property type="match status" value="1"/>
</dbReference>
<dbReference type="InterPro" id="IPR050058">
    <property type="entry name" value="Ala-tRNA_ligase"/>
</dbReference>